<organism evidence="12 13">
    <name type="scientific">Ciona intestinalis</name>
    <name type="common">Transparent sea squirt</name>
    <name type="synonym">Ascidia intestinalis</name>
    <dbReference type="NCBI Taxonomy" id="7719"/>
    <lineage>
        <taxon>Eukaryota</taxon>
        <taxon>Metazoa</taxon>
        <taxon>Chordata</taxon>
        <taxon>Tunicata</taxon>
        <taxon>Ascidiacea</taxon>
        <taxon>Phlebobranchia</taxon>
        <taxon>Cionidae</taxon>
        <taxon>Ciona</taxon>
    </lineage>
</organism>
<dbReference type="PANTHER" id="PTHR12688:SF0">
    <property type="entry name" value="DYNEIN LIGHT INTERMEDIATE CHAIN"/>
    <property type="match status" value="1"/>
</dbReference>
<reference evidence="12" key="3">
    <citation type="submission" date="2025-08" db="UniProtKB">
        <authorList>
            <consortium name="Ensembl"/>
        </authorList>
    </citation>
    <scope>IDENTIFICATION</scope>
</reference>
<dbReference type="Pfam" id="PF05783">
    <property type="entry name" value="DLIC"/>
    <property type="match status" value="1"/>
</dbReference>
<keyword evidence="4 10" id="KW-0493">Microtubule</keyword>
<dbReference type="GO" id="GO:0005868">
    <property type="term" value="C:cytoplasmic dynein complex"/>
    <property type="evidence" value="ECO:0007669"/>
    <property type="project" value="UniProtKB-UniRule"/>
</dbReference>
<proteinExistence type="inferred from homology"/>
<evidence type="ECO:0000256" key="7">
    <source>
        <dbReference type="ARBA" id="ARBA00023017"/>
    </source>
</evidence>
<dbReference type="HOGENOM" id="CLU_1467702_0_0_1"/>
<evidence type="ECO:0000256" key="8">
    <source>
        <dbReference type="ARBA" id="ARBA00023175"/>
    </source>
</evidence>
<evidence type="ECO:0000313" key="12">
    <source>
        <dbReference type="Ensembl" id="ENSCINP00000022842.1"/>
    </source>
</evidence>
<evidence type="ECO:0000256" key="9">
    <source>
        <dbReference type="ARBA" id="ARBA00023212"/>
    </source>
</evidence>
<evidence type="ECO:0000256" key="6">
    <source>
        <dbReference type="ARBA" id="ARBA00022840"/>
    </source>
</evidence>
<keyword evidence="7 10" id="KW-0243">Dynein</keyword>
<reference evidence="12" key="2">
    <citation type="journal article" date="2008" name="Genome Biol.">
        <title>Improved genome assembly and evidence-based global gene model set for the chordate Ciona intestinalis: new insight into intron and operon populations.</title>
        <authorList>
            <person name="Satou Y."/>
            <person name="Mineta K."/>
            <person name="Ogasawara M."/>
            <person name="Sasakura Y."/>
            <person name="Shoguchi E."/>
            <person name="Ueno K."/>
            <person name="Yamada L."/>
            <person name="Matsumoto J."/>
            <person name="Wasserscheid J."/>
            <person name="Dewar K."/>
            <person name="Wiley G.B."/>
            <person name="Macmil S.L."/>
            <person name="Roe B.A."/>
            <person name="Zeller R.W."/>
            <person name="Hastings K.E."/>
            <person name="Lemaire P."/>
            <person name="Lindquist E."/>
            <person name="Endo T."/>
            <person name="Hotta K."/>
            <person name="Inaba K."/>
        </authorList>
    </citation>
    <scope>NUCLEOTIDE SEQUENCE [LARGE SCALE GENOMIC DNA]</scope>
    <source>
        <strain evidence="12">wild type</strain>
    </source>
</reference>
<sequence>MLIPLKQMRMYGFPFSDCANVVDRDAVFVPAGWDSEKKLSIISDNLQKFTVNDPFESVIPRPPLTRKHVQDMKEVVVDDEQTFLMKAQAVLSKAPTVTKPSSDAPAKRTSYSPLAPAAAAGKGGKPDVSKTGASNERMLANFFNSLLNKKPGSQIVNAGAKGAKPNQQAAKPRSSLGGGSSTNE</sequence>
<dbReference type="GO" id="GO:0005874">
    <property type="term" value="C:microtubule"/>
    <property type="evidence" value="ECO:0007669"/>
    <property type="project" value="UniProtKB-KW"/>
</dbReference>
<keyword evidence="9 10" id="KW-0206">Cytoskeleton</keyword>
<comment type="function">
    <text evidence="10">Acts as one of several non-catalytic accessory components of the cytoplasmic dynein 1 complex that are thought to be involved in linking dynein to cargos and to adapter proteins that regulate dynein function. Cytoplasmic dynein 1 acts as a motor for the intracellular retrograde motility of vesicles and organelles along microtubules. May play a role in binding dynein to membranous organelles or chromosomes.</text>
</comment>
<dbReference type="STRING" id="7719.ENSCINP00000022842"/>
<reference evidence="12" key="4">
    <citation type="submission" date="2025-09" db="UniProtKB">
        <authorList>
            <consortium name="Ensembl"/>
        </authorList>
    </citation>
    <scope>IDENTIFICATION</scope>
</reference>
<dbReference type="Ensembl" id="ENSCINT00000023088.1">
    <property type="protein sequence ID" value="ENSCINP00000022842.1"/>
    <property type="gene ID" value="ENSCING00000012150.1"/>
</dbReference>
<dbReference type="InterPro" id="IPR022780">
    <property type="entry name" value="Dynein_light_int_chain"/>
</dbReference>
<dbReference type="Proteomes" id="UP000008144">
    <property type="component" value="Chromosome 5"/>
</dbReference>
<evidence type="ECO:0000256" key="5">
    <source>
        <dbReference type="ARBA" id="ARBA00022741"/>
    </source>
</evidence>
<keyword evidence="5 10" id="KW-0547">Nucleotide-binding</keyword>
<evidence type="ECO:0000256" key="10">
    <source>
        <dbReference type="RuleBase" id="RU366047"/>
    </source>
</evidence>
<keyword evidence="13" id="KW-1185">Reference proteome</keyword>
<evidence type="ECO:0000256" key="1">
    <source>
        <dbReference type="ARBA" id="ARBA00004245"/>
    </source>
</evidence>
<dbReference type="EMBL" id="EAAA01002200">
    <property type="status" value="NOT_ANNOTATED_CDS"/>
    <property type="molecule type" value="Genomic_DNA"/>
</dbReference>
<keyword evidence="2 10" id="KW-0813">Transport</keyword>
<evidence type="ECO:0000256" key="11">
    <source>
        <dbReference type="SAM" id="MobiDB-lite"/>
    </source>
</evidence>
<name>F6UI30_CIOIN</name>
<dbReference type="InterPro" id="IPR008467">
    <property type="entry name" value="Dynein1_light_intermed_chain"/>
</dbReference>
<dbReference type="OMA" id="FPFSDCA"/>
<keyword evidence="3 10" id="KW-0963">Cytoplasm</keyword>
<keyword evidence="8 10" id="KW-0505">Motor protein</keyword>
<dbReference type="AlphaFoldDB" id="F6UI30"/>
<evidence type="ECO:0000256" key="3">
    <source>
        <dbReference type="ARBA" id="ARBA00022490"/>
    </source>
</evidence>
<feature type="region of interest" description="Disordered" evidence="11">
    <location>
        <begin position="94"/>
        <end position="133"/>
    </location>
</feature>
<comment type="similarity">
    <text evidence="10">Belongs to the dynein light intermediate chain family.</text>
</comment>
<dbReference type="GO" id="GO:0005524">
    <property type="term" value="F:ATP binding"/>
    <property type="evidence" value="ECO:0007669"/>
    <property type="project" value="UniProtKB-KW"/>
</dbReference>
<comment type="subcellular location">
    <subcellularLocation>
        <location evidence="1 10">Cytoplasm</location>
        <location evidence="1 10">Cytoskeleton</location>
    </subcellularLocation>
</comment>
<evidence type="ECO:0000256" key="4">
    <source>
        <dbReference type="ARBA" id="ARBA00022701"/>
    </source>
</evidence>
<protein>
    <recommendedName>
        <fullName evidence="10">Dynein light intermediate chain</fullName>
    </recommendedName>
</protein>
<reference evidence="13" key="1">
    <citation type="journal article" date="2002" name="Science">
        <title>The draft genome of Ciona intestinalis: insights into chordate and vertebrate origins.</title>
        <authorList>
            <person name="Dehal P."/>
            <person name="Satou Y."/>
            <person name="Campbell R.K."/>
            <person name="Chapman J."/>
            <person name="Degnan B."/>
            <person name="De Tomaso A."/>
            <person name="Davidson B."/>
            <person name="Di Gregorio A."/>
            <person name="Gelpke M."/>
            <person name="Goodstein D.M."/>
            <person name="Harafuji N."/>
            <person name="Hastings K.E."/>
            <person name="Ho I."/>
            <person name="Hotta K."/>
            <person name="Huang W."/>
            <person name="Kawashima T."/>
            <person name="Lemaire P."/>
            <person name="Martinez D."/>
            <person name="Meinertzhagen I.A."/>
            <person name="Necula S."/>
            <person name="Nonaka M."/>
            <person name="Putnam N."/>
            <person name="Rash S."/>
            <person name="Saiga H."/>
            <person name="Satake M."/>
            <person name="Terry A."/>
            <person name="Yamada L."/>
            <person name="Wang H.G."/>
            <person name="Awazu S."/>
            <person name="Azumi K."/>
            <person name="Boore J."/>
            <person name="Branno M."/>
            <person name="Chin-Bow S."/>
            <person name="DeSantis R."/>
            <person name="Doyle S."/>
            <person name="Francino P."/>
            <person name="Keys D.N."/>
            <person name="Haga S."/>
            <person name="Hayashi H."/>
            <person name="Hino K."/>
            <person name="Imai K.S."/>
            <person name="Inaba K."/>
            <person name="Kano S."/>
            <person name="Kobayashi K."/>
            <person name="Kobayashi M."/>
            <person name="Lee B.I."/>
            <person name="Makabe K.W."/>
            <person name="Manohar C."/>
            <person name="Matassi G."/>
            <person name="Medina M."/>
            <person name="Mochizuki Y."/>
            <person name="Mount S."/>
            <person name="Morishita T."/>
            <person name="Miura S."/>
            <person name="Nakayama A."/>
            <person name="Nishizaka S."/>
            <person name="Nomoto H."/>
            <person name="Ohta F."/>
            <person name="Oishi K."/>
            <person name="Rigoutsos I."/>
            <person name="Sano M."/>
            <person name="Sasaki A."/>
            <person name="Sasakura Y."/>
            <person name="Shoguchi E."/>
            <person name="Shin-i T."/>
            <person name="Spagnuolo A."/>
            <person name="Stainier D."/>
            <person name="Suzuki M.M."/>
            <person name="Tassy O."/>
            <person name="Takatori N."/>
            <person name="Tokuoka M."/>
            <person name="Yagi K."/>
            <person name="Yoshizaki F."/>
            <person name="Wada S."/>
            <person name="Zhang C."/>
            <person name="Hyatt P.D."/>
            <person name="Larimer F."/>
            <person name="Detter C."/>
            <person name="Doggett N."/>
            <person name="Glavina T."/>
            <person name="Hawkins T."/>
            <person name="Richardson P."/>
            <person name="Lucas S."/>
            <person name="Kohara Y."/>
            <person name="Levine M."/>
            <person name="Satoh N."/>
            <person name="Rokhsar D.S."/>
        </authorList>
    </citation>
    <scope>NUCLEOTIDE SEQUENCE [LARGE SCALE GENOMIC DNA]</scope>
</reference>
<evidence type="ECO:0000313" key="13">
    <source>
        <dbReference type="Proteomes" id="UP000008144"/>
    </source>
</evidence>
<feature type="region of interest" description="Disordered" evidence="11">
    <location>
        <begin position="153"/>
        <end position="184"/>
    </location>
</feature>
<dbReference type="GeneTree" id="ENSGT00390000008295"/>
<dbReference type="InParanoid" id="F6UI30"/>
<accession>F6UI30</accession>
<evidence type="ECO:0000256" key="2">
    <source>
        <dbReference type="ARBA" id="ARBA00022448"/>
    </source>
</evidence>
<keyword evidence="6 10" id="KW-0067">ATP-binding</keyword>
<dbReference type="PANTHER" id="PTHR12688">
    <property type="entry name" value="DYNEIN LIGHT INTERMEDIATE CHAIN"/>
    <property type="match status" value="1"/>
</dbReference>
<dbReference type="GO" id="GO:0007018">
    <property type="term" value="P:microtubule-based movement"/>
    <property type="evidence" value="ECO:0007669"/>
    <property type="project" value="InterPro"/>
</dbReference>
<comment type="subunit">
    <text evidence="10">Homodimer. The cytoplasmic dynein 1 complex consists of two catalytic heavy chains (HCs) and a number of non-catalytic subunits presented by intermediate chains (ICs).</text>
</comment>